<dbReference type="HOGENOM" id="CLU_2042820_0_0_1"/>
<sequence length="121" mass="14284">MQINIKIGYFIYLFKQFLQIAFDDLSKQVKNISKQSSKETFVAPSVKQKSQANQIEAQKRQKYQKLCKIELRVIMKQKNFAQLRFSPLQQKINRLKKGGKEFKQRLEFKRSPNDATSDLPL</sequence>
<evidence type="ECO:0000313" key="2">
    <source>
        <dbReference type="Proteomes" id="UP000009168"/>
    </source>
</evidence>
<dbReference type="InParanoid" id="Q23AF9"/>
<accession>Q23AF9</accession>
<dbReference type="RefSeq" id="XP_001013778.1">
    <property type="nucleotide sequence ID" value="XM_001013778.1"/>
</dbReference>
<dbReference type="AlphaFoldDB" id="Q23AF9"/>
<dbReference type="Proteomes" id="UP000009168">
    <property type="component" value="Unassembled WGS sequence"/>
</dbReference>
<evidence type="ECO:0000313" key="1">
    <source>
        <dbReference type="EMBL" id="EAR93533.1"/>
    </source>
</evidence>
<dbReference type="EMBL" id="GG662724">
    <property type="protein sequence ID" value="EAR93533.1"/>
    <property type="molecule type" value="Genomic_DNA"/>
</dbReference>
<dbReference type="GeneID" id="7827183"/>
<proteinExistence type="predicted"/>
<keyword evidence="2" id="KW-1185">Reference proteome</keyword>
<gene>
    <name evidence="1" type="ORF">TTHERM_00426000</name>
</gene>
<protein>
    <submittedName>
        <fullName evidence="1">Uncharacterized protein</fullName>
    </submittedName>
</protein>
<organism evidence="1 2">
    <name type="scientific">Tetrahymena thermophila (strain SB210)</name>
    <dbReference type="NCBI Taxonomy" id="312017"/>
    <lineage>
        <taxon>Eukaryota</taxon>
        <taxon>Sar</taxon>
        <taxon>Alveolata</taxon>
        <taxon>Ciliophora</taxon>
        <taxon>Intramacronucleata</taxon>
        <taxon>Oligohymenophorea</taxon>
        <taxon>Hymenostomatida</taxon>
        <taxon>Tetrahymenina</taxon>
        <taxon>Tetrahymenidae</taxon>
        <taxon>Tetrahymena</taxon>
    </lineage>
</organism>
<dbReference type="KEGG" id="tet:TTHERM_00426000"/>
<reference evidence="2" key="1">
    <citation type="journal article" date="2006" name="PLoS Biol.">
        <title>Macronuclear genome sequence of the ciliate Tetrahymena thermophila, a model eukaryote.</title>
        <authorList>
            <person name="Eisen J.A."/>
            <person name="Coyne R.S."/>
            <person name="Wu M."/>
            <person name="Wu D."/>
            <person name="Thiagarajan M."/>
            <person name="Wortman J.R."/>
            <person name="Badger J.H."/>
            <person name="Ren Q."/>
            <person name="Amedeo P."/>
            <person name="Jones K.M."/>
            <person name="Tallon L.J."/>
            <person name="Delcher A.L."/>
            <person name="Salzberg S.L."/>
            <person name="Silva J.C."/>
            <person name="Haas B.J."/>
            <person name="Majoros W.H."/>
            <person name="Farzad M."/>
            <person name="Carlton J.M."/>
            <person name="Smith R.K. Jr."/>
            <person name="Garg J."/>
            <person name="Pearlman R.E."/>
            <person name="Karrer K.M."/>
            <person name="Sun L."/>
            <person name="Manning G."/>
            <person name="Elde N.C."/>
            <person name="Turkewitz A.P."/>
            <person name="Asai D.J."/>
            <person name="Wilkes D.E."/>
            <person name="Wang Y."/>
            <person name="Cai H."/>
            <person name="Collins K."/>
            <person name="Stewart B.A."/>
            <person name="Lee S.R."/>
            <person name="Wilamowska K."/>
            <person name="Weinberg Z."/>
            <person name="Ruzzo W.L."/>
            <person name="Wloga D."/>
            <person name="Gaertig J."/>
            <person name="Frankel J."/>
            <person name="Tsao C.-C."/>
            <person name="Gorovsky M.A."/>
            <person name="Keeling P.J."/>
            <person name="Waller R.F."/>
            <person name="Patron N.J."/>
            <person name="Cherry J.M."/>
            <person name="Stover N.A."/>
            <person name="Krieger C.J."/>
            <person name="del Toro C."/>
            <person name="Ryder H.F."/>
            <person name="Williamson S.C."/>
            <person name="Barbeau R.A."/>
            <person name="Hamilton E.P."/>
            <person name="Orias E."/>
        </authorList>
    </citation>
    <scope>NUCLEOTIDE SEQUENCE [LARGE SCALE GENOMIC DNA]</scope>
    <source>
        <strain evidence="2">SB210</strain>
    </source>
</reference>
<name>Q23AF9_TETTS</name>